<sequence>MGSVCASLSLRVSRVSSASYLSAYHTAPKTTIARDPVAFPDPEKFDPQRWLDNDGNLQTDMRFFTFGFGRRVCPGQHVANRSLFINLALILWSFRTAQNSRSPIDVDAFSDNVISHAASFETDLIPRMDEKRLRNMIETYEEFRV</sequence>
<dbReference type="Proteomes" id="UP000790377">
    <property type="component" value="Unassembled WGS sequence"/>
</dbReference>
<comment type="caution">
    <text evidence="1">The sequence shown here is derived from an EMBL/GenBank/DDBJ whole genome shotgun (WGS) entry which is preliminary data.</text>
</comment>
<proteinExistence type="predicted"/>
<protein>
    <submittedName>
        <fullName evidence="1">Cytochrome P450</fullName>
    </submittedName>
</protein>
<reference evidence="1" key="1">
    <citation type="journal article" date="2021" name="New Phytol.">
        <title>Evolutionary innovations through gain and loss of genes in the ectomycorrhizal Boletales.</title>
        <authorList>
            <person name="Wu G."/>
            <person name="Miyauchi S."/>
            <person name="Morin E."/>
            <person name="Kuo A."/>
            <person name="Drula E."/>
            <person name="Varga T."/>
            <person name="Kohler A."/>
            <person name="Feng B."/>
            <person name="Cao Y."/>
            <person name="Lipzen A."/>
            <person name="Daum C."/>
            <person name="Hundley H."/>
            <person name="Pangilinan J."/>
            <person name="Johnson J."/>
            <person name="Barry K."/>
            <person name="LaButti K."/>
            <person name="Ng V."/>
            <person name="Ahrendt S."/>
            <person name="Min B."/>
            <person name="Choi I.G."/>
            <person name="Park H."/>
            <person name="Plett J.M."/>
            <person name="Magnuson J."/>
            <person name="Spatafora J.W."/>
            <person name="Nagy L.G."/>
            <person name="Henrissat B."/>
            <person name="Grigoriev I.V."/>
            <person name="Yang Z.L."/>
            <person name="Xu J."/>
            <person name="Martin F.M."/>
        </authorList>
    </citation>
    <scope>NUCLEOTIDE SEQUENCE</scope>
    <source>
        <strain evidence="1">ATCC 28755</strain>
    </source>
</reference>
<name>A0ACB7ZWQ2_9AGAM</name>
<gene>
    <name evidence="1" type="ORF">BJ138DRAFT_1165270</name>
</gene>
<accession>A0ACB7ZWQ2</accession>
<evidence type="ECO:0000313" key="1">
    <source>
        <dbReference type="EMBL" id="KAH7905152.1"/>
    </source>
</evidence>
<dbReference type="EMBL" id="MU268259">
    <property type="protein sequence ID" value="KAH7905152.1"/>
    <property type="molecule type" value="Genomic_DNA"/>
</dbReference>
<keyword evidence="2" id="KW-1185">Reference proteome</keyword>
<evidence type="ECO:0000313" key="2">
    <source>
        <dbReference type="Proteomes" id="UP000790377"/>
    </source>
</evidence>
<organism evidence="1 2">
    <name type="scientific">Hygrophoropsis aurantiaca</name>
    <dbReference type="NCBI Taxonomy" id="72124"/>
    <lineage>
        <taxon>Eukaryota</taxon>
        <taxon>Fungi</taxon>
        <taxon>Dikarya</taxon>
        <taxon>Basidiomycota</taxon>
        <taxon>Agaricomycotina</taxon>
        <taxon>Agaricomycetes</taxon>
        <taxon>Agaricomycetidae</taxon>
        <taxon>Boletales</taxon>
        <taxon>Coniophorineae</taxon>
        <taxon>Hygrophoropsidaceae</taxon>
        <taxon>Hygrophoropsis</taxon>
    </lineage>
</organism>